<dbReference type="Proteomes" id="UP001161017">
    <property type="component" value="Unassembled WGS sequence"/>
</dbReference>
<feature type="compositionally biased region" description="Pro residues" evidence="1">
    <location>
        <begin position="1249"/>
        <end position="1273"/>
    </location>
</feature>
<feature type="compositionally biased region" description="Low complexity" evidence="1">
    <location>
        <begin position="1190"/>
        <end position="1201"/>
    </location>
</feature>
<feature type="compositionally biased region" description="Low complexity" evidence="1">
    <location>
        <begin position="1274"/>
        <end position="1286"/>
    </location>
</feature>
<feature type="compositionally biased region" description="Low complexity" evidence="1">
    <location>
        <begin position="1213"/>
        <end position="1248"/>
    </location>
</feature>
<feature type="compositionally biased region" description="Basic and acidic residues" evidence="1">
    <location>
        <begin position="350"/>
        <end position="361"/>
    </location>
</feature>
<evidence type="ECO:0000313" key="3">
    <source>
        <dbReference type="Proteomes" id="UP001161017"/>
    </source>
</evidence>
<gene>
    <name evidence="2" type="ORF">OHK93_000677</name>
</gene>
<reference evidence="2" key="1">
    <citation type="journal article" date="2023" name="Genome Biol. Evol.">
        <title>First Whole Genome Sequence and Flow Cytometry Genome Size Data for the Lichen-Forming Fungus Ramalina farinacea (Ascomycota).</title>
        <authorList>
            <person name="Llewellyn T."/>
            <person name="Mian S."/>
            <person name="Hill R."/>
            <person name="Leitch I.J."/>
            <person name="Gaya E."/>
        </authorList>
    </citation>
    <scope>NUCLEOTIDE SEQUENCE</scope>
    <source>
        <strain evidence="2">LIQ254RAFAR</strain>
    </source>
</reference>
<proteinExistence type="predicted"/>
<protein>
    <submittedName>
        <fullName evidence="2">Uncharacterized protein</fullName>
    </submittedName>
</protein>
<feature type="compositionally biased region" description="Polar residues" evidence="1">
    <location>
        <begin position="418"/>
        <end position="443"/>
    </location>
</feature>
<feature type="compositionally biased region" description="Low complexity" evidence="1">
    <location>
        <begin position="823"/>
        <end position="834"/>
    </location>
</feature>
<feature type="compositionally biased region" description="Basic and acidic residues" evidence="1">
    <location>
        <begin position="283"/>
        <end position="303"/>
    </location>
</feature>
<dbReference type="EMBL" id="JAPUFD010000001">
    <property type="protein sequence ID" value="MDI1485539.1"/>
    <property type="molecule type" value="Genomic_DNA"/>
</dbReference>
<feature type="compositionally biased region" description="Polar residues" evidence="1">
    <location>
        <begin position="1290"/>
        <end position="1302"/>
    </location>
</feature>
<feature type="compositionally biased region" description="Polar residues" evidence="1">
    <location>
        <begin position="535"/>
        <end position="550"/>
    </location>
</feature>
<feature type="compositionally biased region" description="Basic and acidic residues" evidence="1">
    <location>
        <begin position="577"/>
        <end position="586"/>
    </location>
</feature>
<feature type="compositionally biased region" description="Basic and acidic residues" evidence="1">
    <location>
        <begin position="444"/>
        <end position="463"/>
    </location>
</feature>
<organism evidence="2 3">
    <name type="scientific">Ramalina farinacea</name>
    <dbReference type="NCBI Taxonomy" id="258253"/>
    <lineage>
        <taxon>Eukaryota</taxon>
        <taxon>Fungi</taxon>
        <taxon>Dikarya</taxon>
        <taxon>Ascomycota</taxon>
        <taxon>Pezizomycotina</taxon>
        <taxon>Lecanoromycetes</taxon>
        <taxon>OSLEUM clade</taxon>
        <taxon>Lecanoromycetidae</taxon>
        <taxon>Lecanorales</taxon>
        <taxon>Lecanorineae</taxon>
        <taxon>Ramalinaceae</taxon>
        <taxon>Ramalina</taxon>
    </lineage>
</organism>
<name>A0AA43QHN9_9LECA</name>
<evidence type="ECO:0000313" key="2">
    <source>
        <dbReference type="EMBL" id="MDI1485539.1"/>
    </source>
</evidence>
<feature type="compositionally biased region" description="Basic and acidic residues" evidence="1">
    <location>
        <begin position="605"/>
        <end position="616"/>
    </location>
</feature>
<feature type="compositionally biased region" description="Basic and acidic residues" evidence="1">
    <location>
        <begin position="771"/>
        <end position="783"/>
    </location>
</feature>
<feature type="compositionally biased region" description="Pro residues" evidence="1">
    <location>
        <begin position="972"/>
        <end position="984"/>
    </location>
</feature>
<comment type="caution">
    <text evidence="2">The sequence shown here is derived from an EMBL/GenBank/DDBJ whole genome shotgun (WGS) entry which is preliminary data.</text>
</comment>
<feature type="region of interest" description="Disordered" evidence="1">
    <location>
        <begin position="271"/>
        <end position="1305"/>
    </location>
</feature>
<keyword evidence="3" id="KW-1185">Reference proteome</keyword>
<feature type="compositionally biased region" description="Polar residues" evidence="1">
    <location>
        <begin position="271"/>
        <end position="282"/>
    </location>
</feature>
<accession>A0AA43QHN9</accession>
<sequence length="1326" mass="142835">MRTLSRASDRGDRTPSISGNCLMNAPPISPDPAYIALSAAAHVINSELVSRDMLGGEDVEAEEAATVSPSALTLINSFLDQLLYSFLANSRSTSIISLRPAISEVLKPRLAKEAIDGADEELQGYMAGGDDEELLDFHNGQELQAGSNLFQIFRRTRLRCMVYTRLGDMEEEDEETYLEGATPQEDGHRLSRDLGTVSPAAAIFLTSIIEFIGEQALMVAAENAFNRTAAKKRDLEPEPLIVDDRDVEKIAFNRILGRLWRSWKRKGRVTSMISPRKSSYDQGNRKTQSERPSRATSISEHHGAPSYFDEDAQQHSSVAGVLQKGLKPVSKDPSEVESLPTEPNFESDEELRKGSKDERGRPRSMVEFAKLPNDNAETPRKNHDDVDGDDERARPSTTKVPPPTKRTRSSSLPAIRTTPYSSPTTEAFTTPTEGPDPLTTSPKNRNEAEKELPQLTDDSRKVSDPSNEQAVSTMYDGLLNRESKPIPIDPNLSSREVAALEESDRQGDLTPQALNFKQESSKPMEGSLAERRSRVSTLSSDYRFQVGQQSPLPPVEDSSREVPEDDNSDSYPIRGASLDKSRDEPKNAPAMQGRVQSNDESGNVSKRDVSKSHEDDSPGAAIFDPRVANSIPEDDEAPTASISNRNDIAQAGIAYYDDLPPSGIVQNQFSEADDVRRPPLPSSAGTERASVQRVSPPTSAPRDTASYSNRPSISSNIDGRPITSNSVATSTKGKGMLSRESNDLGRQAVIRSTSSEVKRELTNGSKGSGRSSDKEQDFEELMRSDQTIQYTLTPQTMREIEKPDSPRWGSKQVSADTESLIIPRSPVSPVSSDRPSSDMKPPKVLNGLRTTNIQGGPNIVTIQSHSSPTSTKSPTSTTSPSQPAPKSPGAKSKGIVAREATSPKESSMQDFADFIRSTGPDADSRTLARSATESRPAPHSRAASNSSQSGPVKQASRKITKPSPGAVIKKSVPPPIPIPAPAPAPVRTASKLKARDPIASPTNTTAELADFFREGPPGAHVSPHPNAASQPDGKLRDGVGSAASATSTQDSFPASKMTQSSSNSRTALIDNTNRGPSKNNSSSSRSNDMPGGGPVRKQRRVKDPYAIDSDDEDDPYANSVEPEREEESLSDFLKNYPPPAGSNDRPRNIVSTSPPPNAVADGKQGKGPSMRERLARNIAVIPESRPSPPKKNSSKLPPASSTNDRRQPPPPQRKSISTTTTSSPTSQRSRNQPSPPKAFSTAAPAAAPQLPPSTPSPIPTTPTSSPAPPPPTSPKTAPSSTPTALPNRPTPNTWTAPTTDPNSRPAMRAAWVLGLGIAGSRTWRIS</sequence>
<feature type="compositionally biased region" description="Polar residues" evidence="1">
    <location>
        <begin position="705"/>
        <end position="732"/>
    </location>
</feature>
<feature type="compositionally biased region" description="Polar residues" evidence="1">
    <location>
        <begin position="1043"/>
        <end position="1076"/>
    </location>
</feature>
<evidence type="ECO:0000256" key="1">
    <source>
        <dbReference type="SAM" id="MobiDB-lite"/>
    </source>
</evidence>
<feature type="region of interest" description="Disordered" evidence="1">
    <location>
        <begin position="1"/>
        <end position="23"/>
    </location>
</feature>
<feature type="compositionally biased region" description="Polar residues" evidence="1">
    <location>
        <begin position="942"/>
        <end position="951"/>
    </location>
</feature>
<feature type="compositionally biased region" description="Low complexity" evidence="1">
    <location>
        <begin position="863"/>
        <end position="881"/>
    </location>
</feature>
<feature type="compositionally biased region" description="Low complexity" evidence="1">
    <location>
        <begin position="1077"/>
        <end position="1087"/>
    </location>
</feature>
<feature type="compositionally biased region" description="Polar residues" evidence="1">
    <location>
        <begin position="594"/>
        <end position="604"/>
    </location>
</feature>
<feature type="compositionally biased region" description="Polar residues" evidence="1">
    <location>
        <begin position="784"/>
        <end position="796"/>
    </location>
</feature>